<dbReference type="PROSITE" id="PS01167">
    <property type="entry name" value="RIBOSOMAL_L17"/>
    <property type="match status" value="1"/>
</dbReference>
<comment type="similarity">
    <text evidence="1 4 5">Belongs to the bacterial ribosomal protein bL17 family.</text>
</comment>
<evidence type="ECO:0000313" key="6">
    <source>
        <dbReference type="EMBL" id="RBP49834.1"/>
    </source>
</evidence>
<dbReference type="FunFam" id="3.90.1030.10:FF:000001">
    <property type="entry name" value="50S ribosomal protein L17"/>
    <property type="match status" value="1"/>
</dbReference>
<reference evidence="6 7" key="1">
    <citation type="submission" date="2018-06" db="EMBL/GenBank/DDBJ databases">
        <title>Genomic Encyclopedia of Type Strains, Phase IV (KMG-IV): sequencing the most valuable type-strain genomes for metagenomic binning, comparative biology and taxonomic classification.</title>
        <authorList>
            <person name="Goeker M."/>
        </authorList>
    </citation>
    <scope>NUCLEOTIDE SEQUENCE [LARGE SCALE GENOMIC DNA]</scope>
    <source>
        <strain evidence="6 7">DSM 24032</strain>
    </source>
</reference>
<dbReference type="AlphaFoldDB" id="A0A395JP38"/>
<sequence length="139" mass="15942">MRHRKSGRQFNRNSSHRQAMFRNMMVSLLKHEQIKTTVAKAKELRMFVEPVITLGKDATLANKRSAFAKLRDRDIVAKLFDNIGERMKDRPGGYTRILKCGNRAGDNAPMAYIQLVDFDLEAHAALFVDDEEEFEENAA</sequence>
<dbReference type="Pfam" id="PF01196">
    <property type="entry name" value="Ribosomal_L17"/>
    <property type="match status" value="1"/>
</dbReference>
<dbReference type="Gene3D" id="3.90.1030.10">
    <property type="entry name" value="Ribosomal protein L17"/>
    <property type="match status" value="1"/>
</dbReference>
<dbReference type="RefSeq" id="WP_113954828.1">
    <property type="nucleotide sequence ID" value="NZ_QNRT01000003.1"/>
</dbReference>
<evidence type="ECO:0000256" key="3">
    <source>
        <dbReference type="ARBA" id="ARBA00023274"/>
    </source>
</evidence>
<evidence type="ECO:0000256" key="2">
    <source>
        <dbReference type="ARBA" id="ARBA00022980"/>
    </source>
</evidence>
<dbReference type="FunCoup" id="A0A395JP38">
    <property type="interactions" value="712"/>
</dbReference>
<comment type="subunit">
    <text evidence="4">Part of the 50S ribosomal subunit. Contacts protein L32.</text>
</comment>
<dbReference type="NCBIfam" id="TIGR00059">
    <property type="entry name" value="L17"/>
    <property type="match status" value="1"/>
</dbReference>
<dbReference type="EMBL" id="QNRT01000003">
    <property type="protein sequence ID" value="RBP49834.1"/>
    <property type="molecule type" value="Genomic_DNA"/>
</dbReference>
<evidence type="ECO:0000256" key="5">
    <source>
        <dbReference type="RuleBase" id="RU000660"/>
    </source>
</evidence>
<dbReference type="OrthoDB" id="9809073at2"/>
<dbReference type="SUPFAM" id="SSF64263">
    <property type="entry name" value="Prokaryotic ribosomal protein L17"/>
    <property type="match status" value="1"/>
</dbReference>
<proteinExistence type="inferred from homology"/>
<keyword evidence="2 4" id="KW-0689">Ribosomal protein</keyword>
<comment type="caution">
    <text evidence="6">The sequence shown here is derived from an EMBL/GenBank/DDBJ whole genome shotgun (WGS) entry which is preliminary data.</text>
</comment>
<evidence type="ECO:0000256" key="1">
    <source>
        <dbReference type="ARBA" id="ARBA00008777"/>
    </source>
</evidence>
<evidence type="ECO:0000313" key="7">
    <source>
        <dbReference type="Proteomes" id="UP000253083"/>
    </source>
</evidence>
<dbReference type="PANTHER" id="PTHR14413:SF16">
    <property type="entry name" value="LARGE RIBOSOMAL SUBUNIT PROTEIN BL17M"/>
    <property type="match status" value="1"/>
</dbReference>
<organism evidence="6 7">
    <name type="scientific">Arenicella xantha</name>
    <dbReference type="NCBI Taxonomy" id="644221"/>
    <lineage>
        <taxon>Bacteria</taxon>
        <taxon>Pseudomonadati</taxon>
        <taxon>Pseudomonadota</taxon>
        <taxon>Gammaproteobacteria</taxon>
        <taxon>Arenicellales</taxon>
        <taxon>Arenicellaceae</taxon>
        <taxon>Arenicella</taxon>
    </lineage>
</organism>
<name>A0A395JP38_9GAMM</name>
<dbReference type="InterPro" id="IPR036373">
    <property type="entry name" value="Ribosomal_bL17_sf"/>
</dbReference>
<dbReference type="Proteomes" id="UP000253083">
    <property type="component" value="Unassembled WGS sequence"/>
</dbReference>
<dbReference type="InterPro" id="IPR047859">
    <property type="entry name" value="Ribosomal_bL17_CS"/>
</dbReference>
<keyword evidence="7" id="KW-1185">Reference proteome</keyword>
<dbReference type="GO" id="GO:0022625">
    <property type="term" value="C:cytosolic large ribosomal subunit"/>
    <property type="evidence" value="ECO:0007669"/>
    <property type="project" value="TreeGrafter"/>
</dbReference>
<dbReference type="GO" id="GO:0006412">
    <property type="term" value="P:translation"/>
    <property type="evidence" value="ECO:0007669"/>
    <property type="project" value="UniProtKB-UniRule"/>
</dbReference>
<evidence type="ECO:0000256" key="4">
    <source>
        <dbReference type="HAMAP-Rule" id="MF_01368"/>
    </source>
</evidence>
<dbReference type="InterPro" id="IPR000456">
    <property type="entry name" value="Ribosomal_bL17"/>
</dbReference>
<dbReference type="GO" id="GO:0003735">
    <property type="term" value="F:structural constituent of ribosome"/>
    <property type="evidence" value="ECO:0007669"/>
    <property type="project" value="InterPro"/>
</dbReference>
<dbReference type="HAMAP" id="MF_01368">
    <property type="entry name" value="Ribosomal_bL17"/>
    <property type="match status" value="1"/>
</dbReference>
<keyword evidence="3 4" id="KW-0687">Ribonucleoprotein</keyword>
<gene>
    <name evidence="4" type="primary">rplQ</name>
    <name evidence="6" type="ORF">DFR28_103265</name>
</gene>
<dbReference type="InParanoid" id="A0A395JP38"/>
<accession>A0A395JP38</accession>
<dbReference type="PANTHER" id="PTHR14413">
    <property type="entry name" value="RIBOSOMAL PROTEIN L17"/>
    <property type="match status" value="1"/>
</dbReference>
<protein>
    <recommendedName>
        <fullName evidence="4">Large ribosomal subunit protein bL17</fullName>
    </recommendedName>
</protein>